<reference evidence="1 2" key="1">
    <citation type="submission" date="2019-03" db="EMBL/GenBank/DDBJ databases">
        <title>Dyadobacter AR-3-6 sp. nov., isolated from arctic soil.</title>
        <authorList>
            <person name="Chaudhary D.K."/>
        </authorList>
    </citation>
    <scope>NUCLEOTIDE SEQUENCE [LARGE SCALE GENOMIC DNA]</scope>
    <source>
        <strain evidence="1 2">AR-3-6</strain>
    </source>
</reference>
<evidence type="ECO:0008006" key="3">
    <source>
        <dbReference type="Google" id="ProtNLM"/>
    </source>
</evidence>
<keyword evidence="2" id="KW-1185">Reference proteome</keyword>
<accession>A0A4R5DMI5</accession>
<dbReference type="RefSeq" id="WP_131959300.1">
    <property type="nucleotide sequence ID" value="NZ_SMFL01000005.1"/>
</dbReference>
<evidence type="ECO:0000313" key="1">
    <source>
        <dbReference type="EMBL" id="TDE14717.1"/>
    </source>
</evidence>
<organism evidence="1 2">
    <name type="scientific">Dyadobacter psychrotolerans</name>
    <dbReference type="NCBI Taxonomy" id="2541721"/>
    <lineage>
        <taxon>Bacteria</taxon>
        <taxon>Pseudomonadati</taxon>
        <taxon>Bacteroidota</taxon>
        <taxon>Cytophagia</taxon>
        <taxon>Cytophagales</taxon>
        <taxon>Spirosomataceae</taxon>
        <taxon>Dyadobacter</taxon>
    </lineage>
</organism>
<name>A0A4R5DMI5_9BACT</name>
<dbReference type="Proteomes" id="UP000294850">
    <property type="component" value="Unassembled WGS sequence"/>
</dbReference>
<sequence length="182" mass="20640">MLSEDQQDFYLRWLEKADNIVSEDIASLIDKYVTLFTTYNFLYNIVPIKKAQDTGNVREQVGDRAGATTFTIDFLGATAISHFLTQEALDNQIDSLRLAMPDFNIDLNKGIPQPRRDQQLINGLQSAVPGTKILALMKTLYSIRCNIVHGEKALHQYQEMLLLPAIQLLRAIVVYVHSRVDT</sequence>
<proteinExistence type="predicted"/>
<dbReference type="OrthoDB" id="7061057at2"/>
<gene>
    <name evidence="1" type="ORF">E0F88_16150</name>
</gene>
<evidence type="ECO:0000313" key="2">
    <source>
        <dbReference type="Proteomes" id="UP000294850"/>
    </source>
</evidence>
<dbReference type="EMBL" id="SMFL01000005">
    <property type="protein sequence ID" value="TDE14717.1"/>
    <property type="molecule type" value="Genomic_DNA"/>
</dbReference>
<protein>
    <recommendedName>
        <fullName evidence="3">Apea-like HEPN domain-containing protein</fullName>
    </recommendedName>
</protein>
<comment type="caution">
    <text evidence="1">The sequence shown here is derived from an EMBL/GenBank/DDBJ whole genome shotgun (WGS) entry which is preliminary data.</text>
</comment>
<dbReference type="AlphaFoldDB" id="A0A4R5DMI5"/>